<dbReference type="FunFam" id="1.20.140.100:FF:000002">
    <property type="entry name" value="Cytoplasmic dynein heavy chain 1"/>
    <property type="match status" value="1"/>
</dbReference>
<gene>
    <name evidence="3" type="ORF">Pmar_PMAR009745</name>
</gene>
<dbReference type="Proteomes" id="UP000007800">
    <property type="component" value="Unassembled WGS sequence"/>
</dbReference>
<dbReference type="Gene3D" id="1.20.140.100">
    <property type="entry name" value="Dynein heavy chain, N-terminal domain 2"/>
    <property type="match status" value="1"/>
</dbReference>
<sequence>MSEAAGELALEEFISSVKEYWTTLNLDFIPYAGGKCHLVRGWDDLFAQLDEHISSLEAMKHSPHYKVFETDTRSWEDRLTKLRLLLDIWVDVQRRYVYLEGIFCNSEDIRTLLPTESARFGSVDAEFVSIMKKVFDTKVNILDIMSTDTYILKTLERLGRTLSRIQKALGDYLEMQRAQFPRFYFVGDEDLLEMIGNSQDLTVITQHLNKMFAGIAGIETRQDEEDVNTVWITALRSRESEIVQLGDVHRVPVDVSVDGTAVPGQQQQHRRGIHYILTSIEKAMHARLPELLNMAMDPSLSILDLARQFPAQIALLACQARWYNAQSEAFGIQGGTAALLEDCKAKLEALSAAGGAVQGGDDPLLRRKYEQLISEVIHQREMSRHLDSVKCTSPQHFEWLRILKHRWYPNDMRLTVEICSAVFEYGFEYLGVCDKLVQTPLTDRCYMALAQTLDMRLGGNPFGPAGTGKTETVKSLGAQLGRLVMVFCCDESFDFAAMGRIFVGLCQSANRSSLSSLGYDIRRMK</sequence>
<dbReference type="PANTHER" id="PTHR10676">
    <property type="entry name" value="DYNEIN HEAVY CHAIN FAMILY PROTEIN"/>
    <property type="match status" value="1"/>
</dbReference>
<dbReference type="InterPro" id="IPR042228">
    <property type="entry name" value="Dynein_linker_3"/>
</dbReference>
<dbReference type="OMA" id="RTFPDQA"/>
<dbReference type="GO" id="GO:0007097">
    <property type="term" value="P:nuclear migration"/>
    <property type="evidence" value="ECO:0007669"/>
    <property type="project" value="TreeGrafter"/>
</dbReference>
<dbReference type="Gene3D" id="3.20.180.20">
    <property type="entry name" value="Dynein heavy chain, N-terminal domain 2"/>
    <property type="match status" value="1"/>
</dbReference>
<dbReference type="Pfam" id="PF12774">
    <property type="entry name" value="AAA_6"/>
    <property type="match status" value="1"/>
</dbReference>
<dbReference type="InterPro" id="IPR026983">
    <property type="entry name" value="DHC"/>
</dbReference>
<dbReference type="InterPro" id="IPR027417">
    <property type="entry name" value="P-loop_NTPase"/>
</dbReference>
<keyword evidence="4" id="KW-1185">Reference proteome</keyword>
<dbReference type="InterPro" id="IPR013602">
    <property type="entry name" value="Dynein_heavy_linker"/>
</dbReference>
<feature type="domain" description="Dynein heavy chain hydrolytic ATP-binding dynein motor region" evidence="2">
    <location>
        <begin position="425"/>
        <end position="508"/>
    </location>
</feature>
<evidence type="ECO:0000313" key="4">
    <source>
        <dbReference type="Proteomes" id="UP000007800"/>
    </source>
</evidence>
<dbReference type="GO" id="GO:0031122">
    <property type="term" value="P:cytoplasmic microtubule organization"/>
    <property type="evidence" value="ECO:0007669"/>
    <property type="project" value="TreeGrafter"/>
</dbReference>
<dbReference type="GO" id="GO:0007052">
    <property type="term" value="P:mitotic spindle organization"/>
    <property type="evidence" value="ECO:0007669"/>
    <property type="project" value="TreeGrafter"/>
</dbReference>
<dbReference type="EMBL" id="GG681200">
    <property type="protein sequence ID" value="EER04934.1"/>
    <property type="molecule type" value="Genomic_DNA"/>
</dbReference>
<dbReference type="GO" id="GO:0008569">
    <property type="term" value="F:minus-end-directed microtubule motor activity"/>
    <property type="evidence" value="ECO:0007669"/>
    <property type="project" value="TreeGrafter"/>
</dbReference>
<dbReference type="GO" id="GO:0007018">
    <property type="term" value="P:microtubule-based movement"/>
    <property type="evidence" value="ECO:0007669"/>
    <property type="project" value="InterPro"/>
</dbReference>
<evidence type="ECO:0000259" key="2">
    <source>
        <dbReference type="Pfam" id="PF12774"/>
    </source>
</evidence>
<dbReference type="OrthoDB" id="422835at2759"/>
<dbReference type="Gene3D" id="1.20.58.1120">
    <property type="match status" value="1"/>
</dbReference>
<dbReference type="InterPro" id="IPR042222">
    <property type="entry name" value="Dynein_2_N"/>
</dbReference>
<dbReference type="GO" id="GO:0005938">
    <property type="term" value="C:cell cortex"/>
    <property type="evidence" value="ECO:0007669"/>
    <property type="project" value="TreeGrafter"/>
</dbReference>
<dbReference type="GO" id="GO:0005868">
    <property type="term" value="C:cytoplasmic dynein complex"/>
    <property type="evidence" value="ECO:0007669"/>
    <property type="project" value="TreeGrafter"/>
</dbReference>
<dbReference type="GO" id="GO:0045505">
    <property type="term" value="F:dynein intermediate chain binding"/>
    <property type="evidence" value="ECO:0007669"/>
    <property type="project" value="InterPro"/>
</dbReference>
<accession>C5LEA9</accession>
<dbReference type="SUPFAM" id="SSF52540">
    <property type="entry name" value="P-loop containing nucleoside triphosphate hydrolases"/>
    <property type="match status" value="1"/>
</dbReference>
<proteinExistence type="predicted"/>
<feature type="domain" description="Dynein heavy chain linker" evidence="1">
    <location>
        <begin position="2"/>
        <end position="293"/>
    </location>
</feature>
<protein>
    <submittedName>
        <fullName evidence="3">Cytoplasmic dynein heavy chain, putative</fullName>
    </submittedName>
</protein>
<dbReference type="Pfam" id="PF08393">
    <property type="entry name" value="DHC_N2"/>
    <property type="match status" value="1"/>
</dbReference>
<dbReference type="PANTHER" id="PTHR10676:SF314">
    <property type="entry name" value="CYTOPLASMIC DYNEIN 1 HEAVY CHAIN 1"/>
    <property type="match status" value="1"/>
</dbReference>
<dbReference type="InterPro" id="IPR035699">
    <property type="entry name" value="AAA_6"/>
</dbReference>
<evidence type="ECO:0000259" key="1">
    <source>
        <dbReference type="Pfam" id="PF08393"/>
    </source>
</evidence>
<dbReference type="GO" id="GO:0005881">
    <property type="term" value="C:cytoplasmic microtubule"/>
    <property type="evidence" value="ECO:0007669"/>
    <property type="project" value="TreeGrafter"/>
</dbReference>
<dbReference type="GO" id="GO:0051959">
    <property type="term" value="F:dynein light intermediate chain binding"/>
    <property type="evidence" value="ECO:0007669"/>
    <property type="project" value="InterPro"/>
</dbReference>
<name>C5LEA9_PERM5</name>
<reference evidence="3 4" key="1">
    <citation type="submission" date="2008-07" db="EMBL/GenBank/DDBJ databases">
        <authorList>
            <person name="El-Sayed N."/>
            <person name="Caler E."/>
            <person name="Inman J."/>
            <person name="Amedeo P."/>
            <person name="Hass B."/>
            <person name="Wortman J."/>
        </authorList>
    </citation>
    <scope>NUCLEOTIDE SEQUENCE [LARGE SCALE GENOMIC DNA]</scope>
    <source>
        <strain evidence="4">ATCC 50983 / TXsc</strain>
    </source>
</reference>
<dbReference type="GO" id="GO:0005524">
    <property type="term" value="F:ATP binding"/>
    <property type="evidence" value="ECO:0007669"/>
    <property type="project" value="InterPro"/>
</dbReference>
<dbReference type="Gene3D" id="3.40.50.300">
    <property type="entry name" value="P-loop containing nucleotide triphosphate hydrolases"/>
    <property type="match status" value="1"/>
</dbReference>
<organism evidence="4">
    <name type="scientific">Perkinsus marinus (strain ATCC 50983 / TXsc)</name>
    <dbReference type="NCBI Taxonomy" id="423536"/>
    <lineage>
        <taxon>Eukaryota</taxon>
        <taxon>Sar</taxon>
        <taxon>Alveolata</taxon>
        <taxon>Perkinsozoa</taxon>
        <taxon>Perkinsea</taxon>
        <taxon>Perkinsida</taxon>
        <taxon>Perkinsidae</taxon>
        <taxon>Perkinsus</taxon>
    </lineage>
</organism>
<dbReference type="GeneID" id="9050441"/>
<dbReference type="AlphaFoldDB" id="C5LEA9"/>
<dbReference type="RefSeq" id="XP_002773118.1">
    <property type="nucleotide sequence ID" value="XM_002773072.1"/>
</dbReference>
<evidence type="ECO:0000313" key="3">
    <source>
        <dbReference type="EMBL" id="EER04934.1"/>
    </source>
</evidence>
<dbReference type="InParanoid" id="C5LEA9"/>